<proteinExistence type="predicted"/>
<sequence>DNHFLDDPGLYDSCCCHLCSSSSSSISSASSSTAIWRAGGRRLRQIFSASLPRYLRPTGQEVGRWLGRTALTLPPTLSSVKLCPSTLSTARPDSCVPSCLSPHHRWCLFSPQFHHLPYPHSKEIAHQPAQLHSSISGIPIKRKSLLASTHQQSVRLLAARLQSGRITLSSGWAALAPPSAVSPRFDASPTVASDSYQLRGGLEPGCHVCEVRLTGFRLSYRVRVWLMHIFNS</sequence>
<comment type="caution">
    <text evidence="1">The sequence shown here is derived from an EMBL/GenBank/DDBJ whole genome shotgun (WGS) entry which is preliminary data.</text>
</comment>
<protein>
    <submittedName>
        <fullName evidence="1">Uncharacterized protein</fullName>
    </submittedName>
</protein>
<accession>A0A448X374</accession>
<dbReference type="AlphaFoldDB" id="A0A448X374"/>
<dbReference type="EMBL" id="CAAALY010081563">
    <property type="protein sequence ID" value="VEL26622.1"/>
    <property type="molecule type" value="Genomic_DNA"/>
</dbReference>
<name>A0A448X374_9PLAT</name>
<organism evidence="1 2">
    <name type="scientific">Protopolystoma xenopodis</name>
    <dbReference type="NCBI Taxonomy" id="117903"/>
    <lineage>
        <taxon>Eukaryota</taxon>
        <taxon>Metazoa</taxon>
        <taxon>Spiralia</taxon>
        <taxon>Lophotrochozoa</taxon>
        <taxon>Platyhelminthes</taxon>
        <taxon>Monogenea</taxon>
        <taxon>Polyopisthocotylea</taxon>
        <taxon>Polystomatidea</taxon>
        <taxon>Polystomatidae</taxon>
        <taxon>Protopolystoma</taxon>
    </lineage>
</organism>
<feature type="non-terminal residue" evidence="1">
    <location>
        <position position="1"/>
    </location>
</feature>
<keyword evidence="2" id="KW-1185">Reference proteome</keyword>
<reference evidence="1" key="1">
    <citation type="submission" date="2018-11" db="EMBL/GenBank/DDBJ databases">
        <authorList>
            <consortium name="Pathogen Informatics"/>
        </authorList>
    </citation>
    <scope>NUCLEOTIDE SEQUENCE</scope>
</reference>
<gene>
    <name evidence="1" type="ORF">PXEA_LOCUS20062</name>
</gene>
<evidence type="ECO:0000313" key="1">
    <source>
        <dbReference type="EMBL" id="VEL26622.1"/>
    </source>
</evidence>
<dbReference type="Proteomes" id="UP000784294">
    <property type="component" value="Unassembled WGS sequence"/>
</dbReference>
<evidence type="ECO:0000313" key="2">
    <source>
        <dbReference type="Proteomes" id="UP000784294"/>
    </source>
</evidence>